<dbReference type="CDD" id="cd16922">
    <property type="entry name" value="HATPase_EvgS-ArcB-TorS-like"/>
    <property type="match status" value="1"/>
</dbReference>
<dbReference type="Gene3D" id="3.30.450.20">
    <property type="entry name" value="PAS domain"/>
    <property type="match status" value="1"/>
</dbReference>
<name>A0A5C4T193_9BACL</name>
<dbReference type="InterPro" id="IPR004358">
    <property type="entry name" value="Sig_transdc_His_kin-like_C"/>
</dbReference>
<evidence type="ECO:0000259" key="16">
    <source>
        <dbReference type="PROSITE" id="PS50109"/>
    </source>
</evidence>
<evidence type="ECO:0000256" key="13">
    <source>
        <dbReference type="ARBA" id="ARBA00023012"/>
    </source>
</evidence>
<dbReference type="GO" id="GO:0000155">
    <property type="term" value="F:phosphorelay sensor kinase activity"/>
    <property type="evidence" value="ECO:0007669"/>
    <property type="project" value="InterPro"/>
</dbReference>
<dbReference type="InterPro" id="IPR005467">
    <property type="entry name" value="His_kinase_dom"/>
</dbReference>
<dbReference type="Pfam" id="PF00672">
    <property type="entry name" value="HAMP"/>
    <property type="match status" value="1"/>
</dbReference>
<keyword evidence="19" id="KW-1185">Reference proteome</keyword>
<protein>
    <recommendedName>
        <fullName evidence="4">histidine kinase</fullName>
        <ecNumber evidence="4">2.7.13.3</ecNumber>
    </recommendedName>
</protein>
<dbReference type="FunFam" id="3.30.565.10:FF:000023">
    <property type="entry name" value="PAS domain-containing sensor histidine kinase"/>
    <property type="match status" value="1"/>
</dbReference>
<dbReference type="EMBL" id="VDCQ01000053">
    <property type="protein sequence ID" value="TNJ62784.1"/>
    <property type="molecule type" value="Genomic_DNA"/>
</dbReference>
<dbReference type="SUPFAM" id="SSF158472">
    <property type="entry name" value="HAMP domain-like"/>
    <property type="match status" value="1"/>
</dbReference>
<dbReference type="CDD" id="cd00082">
    <property type="entry name" value="HisKA"/>
    <property type="match status" value="1"/>
</dbReference>
<proteinExistence type="predicted"/>
<keyword evidence="11" id="KW-0067">ATP-binding</keyword>
<accession>A0A5C4T193</accession>
<evidence type="ECO:0000256" key="9">
    <source>
        <dbReference type="ARBA" id="ARBA00022741"/>
    </source>
</evidence>
<keyword evidence="14 15" id="KW-0472">Membrane</keyword>
<dbReference type="GO" id="GO:0005886">
    <property type="term" value="C:plasma membrane"/>
    <property type="evidence" value="ECO:0007669"/>
    <property type="project" value="UniProtKB-SubCell"/>
</dbReference>
<evidence type="ECO:0000256" key="15">
    <source>
        <dbReference type="SAM" id="Phobius"/>
    </source>
</evidence>
<keyword evidence="8 15" id="KW-0812">Transmembrane</keyword>
<evidence type="ECO:0000256" key="12">
    <source>
        <dbReference type="ARBA" id="ARBA00022989"/>
    </source>
</evidence>
<dbReference type="AlphaFoldDB" id="A0A5C4T193"/>
<dbReference type="CDD" id="cd06225">
    <property type="entry name" value="HAMP"/>
    <property type="match status" value="1"/>
</dbReference>
<dbReference type="Proteomes" id="UP000307943">
    <property type="component" value="Unassembled WGS sequence"/>
</dbReference>
<dbReference type="PANTHER" id="PTHR43711">
    <property type="entry name" value="TWO-COMPONENT HISTIDINE KINASE"/>
    <property type="match status" value="1"/>
</dbReference>
<evidence type="ECO:0000259" key="17">
    <source>
        <dbReference type="PROSITE" id="PS50885"/>
    </source>
</evidence>
<dbReference type="InterPro" id="IPR029151">
    <property type="entry name" value="Sensor-like_sf"/>
</dbReference>
<sequence>MLRTINKSIFRRLLFSYLLTVLLGLGVVGLLISFFAKGYIYDSKKEELLRKAKKVNLAIQETQSIDSSVESMLVFFDQTFDSRIWIFDSNGKIIATSTKDEVFIGKSVAMSIAKKVARGETAVSELSFEGLTQPMLSVTVPWGKDNRIYGGIVLHAPVNGINETVSNIRETILWGTLIGVLISTAMVSYLSWSISRPLQAIDRAASEIGLGNYTKRIEIDSADEIGDLAQTINSMAGKLELTERERSKSEQIRNDFLANVSHELRTPLTAMQGFLEALQDGLIDEDRRQSYYDIMVQETLHMNRLLDDITMLDKLKNDEIALSRHPVDVCSFLRNIALKFEAIALSKRLEFRVECAEGLPPAFADLDRLEQIISNVVNNAIKFTERGHVRISARRDDAFIEFVVTDTGIGISQSDRELIWERFFKADRGRAKNQKGTGLGLAIVKELVELHGGTIDVESEPDQGAAFRIRLPVQPS</sequence>
<reference evidence="18 19" key="1">
    <citation type="submission" date="2019-05" db="EMBL/GenBank/DDBJ databases">
        <title>We sequenced the genome of Paenibacillus hemerocallicola KCTC 33185 for further insight into its adaptation and study the phylogeny of Paenibacillus.</title>
        <authorList>
            <person name="Narsing Rao M.P."/>
        </authorList>
    </citation>
    <scope>NUCLEOTIDE SEQUENCE [LARGE SCALE GENOMIC DNA]</scope>
    <source>
        <strain evidence="18 19">KCTC 33185</strain>
    </source>
</reference>
<dbReference type="OrthoDB" id="2359336at2"/>
<dbReference type="FunFam" id="1.10.287.130:FF:000001">
    <property type="entry name" value="Two-component sensor histidine kinase"/>
    <property type="match status" value="1"/>
</dbReference>
<dbReference type="SMART" id="SM00388">
    <property type="entry name" value="HisKA"/>
    <property type="match status" value="1"/>
</dbReference>
<keyword evidence="5" id="KW-1003">Cell membrane</keyword>
<dbReference type="EC" id="2.7.13.3" evidence="4"/>
<dbReference type="SMART" id="SM00304">
    <property type="entry name" value="HAMP"/>
    <property type="match status" value="1"/>
</dbReference>
<feature type="transmembrane region" description="Helical" evidence="15">
    <location>
        <begin position="14"/>
        <end position="36"/>
    </location>
</feature>
<evidence type="ECO:0000256" key="8">
    <source>
        <dbReference type="ARBA" id="ARBA00022692"/>
    </source>
</evidence>
<dbReference type="InterPro" id="IPR003594">
    <property type="entry name" value="HATPase_dom"/>
</dbReference>
<keyword evidence="9" id="KW-0547">Nucleotide-binding</keyword>
<keyword evidence="10 18" id="KW-0418">Kinase</keyword>
<dbReference type="InterPro" id="IPR003660">
    <property type="entry name" value="HAMP_dom"/>
</dbReference>
<dbReference type="PROSITE" id="PS50109">
    <property type="entry name" value="HIS_KIN"/>
    <property type="match status" value="1"/>
</dbReference>
<dbReference type="RefSeq" id="WP_139605719.1">
    <property type="nucleotide sequence ID" value="NZ_VDCQ01000053.1"/>
</dbReference>
<dbReference type="Gene3D" id="1.10.8.500">
    <property type="entry name" value="HAMP domain in histidine kinase"/>
    <property type="match status" value="1"/>
</dbReference>
<keyword evidence="13" id="KW-0902">Two-component regulatory system</keyword>
<dbReference type="InterPro" id="IPR003661">
    <property type="entry name" value="HisK_dim/P_dom"/>
</dbReference>
<dbReference type="InterPro" id="IPR050736">
    <property type="entry name" value="Sensor_HK_Regulatory"/>
</dbReference>
<evidence type="ECO:0000313" key="19">
    <source>
        <dbReference type="Proteomes" id="UP000307943"/>
    </source>
</evidence>
<dbReference type="Pfam" id="PF00512">
    <property type="entry name" value="HisKA"/>
    <property type="match status" value="1"/>
</dbReference>
<dbReference type="Gene3D" id="1.10.287.130">
    <property type="match status" value="1"/>
</dbReference>
<dbReference type="PRINTS" id="PR00344">
    <property type="entry name" value="BCTRLSENSOR"/>
</dbReference>
<evidence type="ECO:0000313" key="18">
    <source>
        <dbReference type="EMBL" id="TNJ62784.1"/>
    </source>
</evidence>
<evidence type="ECO:0000256" key="7">
    <source>
        <dbReference type="ARBA" id="ARBA00022679"/>
    </source>
</evidence>
<dbReference type="SMART" id="SM00387">
    <property type="entry name" value="HATPase_c"/>
    <property type="match status" value="1"/>
</dbReference>
<dbReference type="GO" id="GO:0005524">
    <property type="term" value="F:ATP binding"/>
    <property type="evidence" value="ECO:0007669"/>
    <property type="project" value="UniProtKB-KW"/>
</dbReference>
<organism evidence="18 19">
    <name type="scientific">Paenibacillus hemerocallicola</name>
    <dbReference type="NCBI Taxonomy" id="1172614"/>
    <lineage>
        <taxon>Bacteria</taxon>
        <taxon>Bacillati</taxon>
        <taxon>Bacillota</taxon>
        <taxon>Bacilli</taxon>
        <taxon>Bacillales</taxon>
        <taxon>Paenibacillaceae</taxon>
        <taxon>Paenibacillus</taxon>
    </lineage>
</organism>
<dbReference type="GO" id="GO:0045121">
    <property type="term" value="C:membrane raft"/>
    <property type="evidence" value="ECO:0007669"/>
    <property type="project" value="UniProtKB-SubCell"/>
</dbReference>
<evidence type="ECO:0000256" key="14">
    <source>
        <dbReference type="ARBA" id="ARBA00023136"/>
    </source>
</evidence>
<dbReference type="InterPro" id="IPR036097">
    <property type="entry name" value="HisK_dim/P_sf"/>
</dbReference>
<keyword evidence="12 15" id="KW-1133">Transmembrane helix</keyword>
<evidence type="ECO:0000256" key="6">
    <source>
        <dbReference type="ARBA" id="ARBA00022553"/>
    </source>
</evidence>
<dbReference type="SUPFAM" id="SSF55874">
    <property type="entry name" value="ATPase domain of HSP90 chaperone/DNA topoisomerase II/histidine kinase"/>
    <property type="match status" value="1"/>
</dbReference>
<dbReference type="InterPro" id="IPR036890">
    <property type="entry name" value="HATPase_C_sf"/>
</dbReference>
<evidence type="ECO:0000256" key="3">
    <source>
        <dbReference type="ARBA" id="ARBA00004651"/>
    </source>
</evidence>
<gene>
    <name evidence="18" type="ORF">FE784_28825</name>
</gene>
<dbReference type="SUPFAM" id="SSF103190">
    <property type="entry name" value="Sensory domain-like"/>
    <property type="match status" value="1"/>
</dbReference>
<comment type="caution">
    <text evidence="18">The sequence shown here is derived from an EMBL/GenBank/DDBJ whole genome shotgun (WGS) entry which is preliminary data.</text>
</comment>
<evidence type="ECO:0000256" key="1">
    <source>
        <dbReference type="ARBA" id="ARBA00000085"/>
    </source>
</evidence>
<feature type="domain" description="Histidine kinase" evidence="16">
    <location>
        <begin position="259"/>
        <end position="475"/>
    </location>
</feature>
<dbReference type="Gene3D" id="3.30.565.10">
    <property type="entry name" value="Histidine kinase-like ATPase, C-terminal domain"/>
    <property type="match status" value="1"/>
</dbReference>
<keyword evidence="6" id="KW-0597">Phosphoprotein</keyword>
<keyword evidence="7" id="KW-0808">Transferase</keyword>
<dbReference type="PROSITE" id="PS50885">
    <property type="entry name" value="HAMP"/>
    <property type="match status" value="1"/>
</dbReference>
<evidence type="ECO:0000256" key="2">
    <source>
        <dbReference type="ARBA" id="ARBA00004314"/>
    </source>
</evidence>
<evidence type="ECO:0000256" key="4">
    <source>
        <dbReference type="ARBA" id="ARBA00012438"/>
    </source>
</evidence>
<dbReference type="SUPFAM" id="SSF47384">
    <property type="entry name" value="Homodimeric domain of signal transducing histidine kinase"/>
    <property type="match status" value="1"/>
</dbReference>
<evidence type="ECO:0000256" key="10">
    <source>
        <dbReference type="ARBA" id="ARBA00022777"/>
    </source>
</evidence>
<dbReference type="Pfam" id="PF02518">
    <property type="entry name" value="HATPase_c"/>
    <property type="match status" value="1"/>
</dbReference>
<comment type="subcellular location">
    <subcellularLocation>
        <location evidence="3">Cell membrane</location>
        <topology evidence="3">Multi-pass membrane protein</topology>
    </subcellularLocation>
    <subcellularLocation>
        <location evidence="2">Membrane raft</location>
        <topology evidence="2">Multi-pass membrane protein</topology>
    </subcellularLocation>
</comment>
<feature type="domain" description="HAMP" evidence="17">
    <location>
        <begin position="192"/>
        <end position="244"/>
    </location>
</feature>
<dbReference type="PANTHER" id="PTHR43711:SF1">
    <property type="entry name" value="HISTIDINE KINASE 1"/>
    <property type="match status" value="1"/>
</dbReference>
<evidence type="ECO:0000256" key="5">
    <source>
        <dbReference type="ARBA" id="ARBA00022475"/>
    </source>
</evidence>
<evidence type="ECO:0000256" key="11">
    <source>
        <dbReference type="ARBA" id="ARBA00022840"/>
    </source>
</evidence>
<comment type="catalytic activity">
    <reaction evidence="1">
        <text>ATP + protein L-histidine = ADP + protein N-phospho-L-histidine.</text>
        <dbReference type="EC" id="2.7.13.3"/>
    </reaction>
</comment>